<accession>A0AAE4ANG5</accession>
<evidence type="ECO:0000313" key="1">
    <source>
        <dbReference type="EMBL" id="MDQ0288898.1"/>
    </source>
</evidence>
<name>A0AAE4ANG5_9BACT</name>
<keyword evidence="2" id="KW-1185">Reference proteome</keyword>
<protein>
    <submittedName>
        <fullName evidence="1">5-methylcytosine-specific restriction endonuclease McrBC regulatory subunit McrC</fullName>
    </submittedName>
</protein>
<organism evidence="1 2">
    <name type="scientific">Oligosphaera ethanolica</name>
    <dbReference type="NCBI Taxonomy" id="760260"/>
    <lineage>
        <taxon>Bacteria</taxon>
        <taxon>Pseudomonadati</taxon>
        <taxon>Lentisphaerota</taxon>
        <taxon>Oligosphaeria</taxon>
        <taxon>Oligosphaerales</taxon>
        <taxon>Oligosphaeraceae</taxon>
        <taxon>Oligosphaera</taxon>
    </lineage>
</organism>
<dbReference type="PANTHER" id="PTHR38733">
    <property type="entry name" value="PROTEIN MCRC"/>
    <property type="match status" value="1"/>
</dbReference>
<reference evidence="1" key="1">
    <citation type="submission" date="2023-07" db="EMBL/GenBank/DDBJ databases">
        <title>Genomic Encyclopedia of Type Strains, Phase IV (KMG-IV): sequencing the most valuable type-strain genomes for metagenomic binning, comparative biology and taxonomic classification.</title>
        <authorList>
            <person name="Goeker M."/>
        </authorList>
    </citation>
    <scope>NUCLEOTIDE SEQUENCE</scope>
    <source>
        <strain evidence="1">DSM 24202</strain>
    </source>
</reference>
<dbReference type="Proteomes" id="UP001238163">
    <property type="component" value="Unassembled WGS sequence"/>
</dbReference>
<dbReference type="GO" id="GO:0004519">
    <property type="term" value="F:endonuclease activity"/>
    <property type="evidence" value="ECO:0007669"/>
    <property type="project" value="UniProtKB-KW"/>
</dbReference>
<dbReference type="EMBL" id="JAUSVL010000001">
    <property type="protein sequence ID" value="MDQ0288898.1"/>
    <property type="molecule type" value="Genomic_DNA"/>
</dbReference>
<proteinExistence type="predicted"/>
<dbReference type="AlphaFoldDB" id="A0AAE4ANG5"/>
<gene>
    <name evidence="1" type="ORF">J3R75_001005</name>
</gene>
<dbReference type="Pfam" id="PF10117">
    <property type="entry name" value="McrBC"/>
    <property type="match status" value="1"/>
</dbReference>
<keyword evidence="1" id="KW-0255">Endonuclease</keyword>
<evidence type="ECO:0000313" key="2">
    <source>
        <dbReference type="Proteomes" id="UP001238163"/>
    </source>
</evidence>
<keyword evidence="1" id="KW-0378">Hydrolase</keyword>
<dbReference type="InterPro" id="IPR019292">
    <property type="entry name" value="McrC"/>
</dbReference>
<comment type="caution">
    <text evidence="1">The sequence shown here is derived from an EMBL/GenBank/DDBJ whole genome shotgun (WGS) entry which is preliminary data.</text>
</comment>
<dbReference type="RefSeq" id="WP_307260232.1">
    <property type="nucleotide sequence ID" value="NZ_JAUSVL010000001.1"/>
</dbReference>
<sequence length="440" mass="49686">MIQSLVMCDNSRSAEPLPADVLQALSPLAGLSFDELQKERRLLIYPHSLGVHRDGIERQSIFEFHGGQLQTGNVLGYIGIDGVQLFIHSRFDQSGAQYFLHYMLQRVMGITILDLPVGAAPAWQWDLLVYMFPHCLQRALGQGLFRAYQRRDYNDSALRGTINVARQVQRNQPFAGRIAYSTRERTADNALMQLVRHTVEYIAHSALYSRLLGCTESMRAAVAAVRMATPAYCRQDRSRVIATNLRPVRHPYFTEYAALQTLCLQILQHEKINYGQDERSVHGMVFDGAWLWEEYLATILRDCGYRHPENKTGRGRLYLYQDHRGVIYPDFHKDDVVIDAKYKRMDQNGISREDRFQMIAYLHVTSAGHGYFAFPTQESDAHATREGTLNGYGGDLGTLPFAIPSMSSEFTQFSAAMAISERAFANTCQALGAPAAMAAL</sequence>
<keyword evidence="1" id="KW-0540">Nuclease</keyword>
<dbReference type="PANTHER" id="PTHR38733:SF1">
    <property type="entry name" value="TYPE IV METHYL-DIRECTED RESTRICTION ENZYME ECOKMCRBC"/>
    <property type="match status" value="1"/>
</dbReference>